<dbReference type="InterPro" id="IPR050652">
    <property type="entry name" value="AN1_A20_ZnFinger"/>
</dbReference>
<evidence type="ECO:0000256" key="4">
    <source>
        <dbReference type="ARBA" id="ARBA00022833"/>
    </source>
</evidence>
<dbReference type="Proteomes" id="UP000315295">
    <property type="component" value="Unassembled WGS sequence"/>
</dbReference>
<dbReference type="Pfam" id="PF01754">
    <property type="entry name" value="zf-A20"/>
    <property type="match status" value="1"/>
</dbReference>
<evidence type="ECO:0000256" key="2">
    <source>
        <dbReference type="ARBA" id="ARBA00022723"/>
    </source>
</evidence>
<dbReference type="GO" id="GO:0008270">
    <property type="term" value="F:zinc ion binding"/>
    <property type="evidence" value="ECO:0007669"/>
    <property type="project" value="UniProtKB-KW"/>
</dbReference>
<dbReference type="PROSITE" id="PS51039">
    <property type="entry name" value="ZF_AN1"/>
    <property type="match status" value="1"/>
</dbReference>
<proteinExistence type="predicted"/>
<dbReference type="Pfam" id="PF01428">
    <property type="entry name" value="zf-AN1"/>
    <property type="match status" value="1"/>
</dbReference>
<dbReference type="SUPFAM" id="SSF57716">
    <property type="entry name" value="Glucocorticoid receptor-like (DNA-binding domain)"/>
    <property type="match status" value="1"/>
</dbReference>
<dbReference type="STRING" id="106549.A0A540LES9"/>
<dbReference type="InterPro" id="IPR035896">
    <property type="entry name" value="AN1-like_Znf"/>
</dbReference>
<dbReference type="Gene3D" id="1.20.5.4770">
    <property type="match status" value="1"/>
</dbReference>
<evidence type="ECO:0000313" key="8">
    <source>
        <dbReference type="EMBL" id="TQD84792.1"/>
    </source>
</evidence>
<dbReference type="PANTHER" id="PTHR10634">
    <property type="entry name" value="AN1-TYPE ZINC FINGER PROTEIN"/>
    <property type="match status" value="1"/>
</dbReference>
<comment type="caution">
    <text evidence="8">The sequence shown here is derived from an EMBL/GenBank/DDBJ whole genome shotgun (WGS) entry which is preliminary data.</text>
</comment>
<accession>A0A540LES9</accession>
<keyword evidence="3 5" id="KW-0863">Zinc-finger</keyword>
<dbReference type="Gene3D" id="4.10.1110.10">
    <property type="entry name" value="AN1-like Zinc finger"/>
    <property type="match status" value="1"/>
</dbReference>
<dbReference type="FunFam" id="4.10.1110.10:FF:000001">
    <property type="entry name" value="Zinc finger AN1-type containing 6"/>
    <property type="match status" value="1"/>
</dbReference>
<evidence type="ECO:0008006" key="10">
    <source>
        <dbReference type="Google" id="ProtNLM"/>
    </source>
</evidence>
<dbReference type="SUPFAM" id="SSF118310">
    <property type="entry name" value="AN1-like Zinc finger"/>
    <property type="match status" value="1"/>
</dbReference>
<sequence length="162" mass="17699">MESQKKMTERPCCANGCDLYGSVETKNLCSRCYRDYLKQESRENMRAESAMVALLNNLDRGSVAGRINPLPSLKASNSVSPSVAVAGCSKSSSGSTSVKNRCESCNRKVGVLGFSCRCGGVFCGMHRYPEKHCCHVDFKMAGRDVLAKQNPLCKGDKLECRI</sequence>
<evidence type="ECO:0000256" key="1">
    <source>
        <dbReference type="ARBA" id="ARBA00003732"/>
    </source>
</evidence>
<dbReference type="PROSITE" id="PS51036">
    <property type="entry name" value="ZF_A20"/>
    <property type="match status" value="1"/>
</dbReference>
<dbReference type="AlphaFoldDB" id="A0A540LES9"/>
<dbReference type="SMART" id="SM00154">
    <property type="entry name" value="ZnF_AN1"/>
    <property type="match status" value="1"/>
</dbReference>
<reference evidence="8 9" key="1">
    <citation type="journal article" date="2019" name="G3 (Bethesda)">
        <title>Sequencing of a Wild Apple (Malus baccata) Genome Unravels the Differences Between Cultivated and Wild Apple Species Regarding Disease Resistance and Cold Tolerance.</title>
        <authorList>
            <person name="Chen X."/>
        </authorList>
    </citation>
    <scope>NUCLEOTIDE SEQUENCE [LARGE SCALE GENOMIC DNA]</scope>
    <source>
        <strain evidence="9">cv. Shandingzi</strain>
        <tissue evidence="8">Leaves</tissue>
    </source>
</reference>
<feature type="domain" description="A20-type" evidence="6">
    <location>
        <begin position="7"/>
        <end position="41"/>
    </location>
</feature>
<name>A0A540LES9_MALBA</name>
<dbReference type="InterPro" id="IPR002653">
    <property type="entry name" value="Znf_A20"/>
</dbReference>
<feature type="domain" description="AN1-type" evidence="7">
    <location>
        <begin position="96"/>
        <end position="142"/>
    </location>
</feature>
<gene>
    <name evidence="8" type="ORF">C1H46_029640</name>
</gene>
<evidence type="ECO:0000313" key="9">
    <source>
        <dbReference type="Proteomes" id="UP000315295"/>
    </source>
</evidence>
<keyword evidence="4" id="KW-0862">Zinc</keyword>
<dbReference type="EMBL" id="VIEB01000620">
    <property type="protein sequence ID" value="TQD84792.1"/>
    <property type="molecule type" value="Genomic_DNA"/>
</dbReference>
<organism evidence="8 9">
    <name type="scientific">Malus baccata</name>
    <name type="common">Siberian crab apple</name>
    <name type="synonym">Pyrus baccata</name>
    <dbReference type="NCBI Taxonomy" id="106549"/>
    <lineage>
        <taxon>Eukaryota</taxon>
        <taxon>Viridiplantae</taxon>
        <taxon>Streptophyta</taxon>
        <taxon>Embryophyta</taxon>
        <taxon>Tracheophyta</taxon>
        <taxon>Spermatophyta</taxon>
        <taxon>Magnoliopsida</taxon>
        <taxon>eudicotyledons</taxon>
        <taxon>Gunneridae</taxon>
        <taxon>Pentapetalae</taxon>
        <taxon>rosids</taxon>
        <taxon>fabids</taxon>
        <taxon>Rosales</taxon>
        <taxon>Rosaceae</taxon>
        <taxon>Amygdaloideae</taxon>
        <taxon>Maleae</taxon>
        <taxon>Malus</taxon>
    </lineage>
</organism>
<keyword evidence="9" id="KW-1185">Reference proteome</keyword>
<dbReference type="InterPro" id="IPR000058">
    <property type="entry name" value="Znf_AN1"/>
</dbReference>
<evidence type="ECO:0000256" key="3">
    <source>
        <dbReference type="ARBA" id="ARBA00022771"/>
    </source>
</evidence>
<evidence type="ECO:0000256" key="5">
    <source>
        <dbReference type="PROSITE-ProRule" id="PRU00449"/>
    </source>
</evidence>
<evidence type="ECO:0000259" key="6">
    <source>
        <dbReference type="PROSITE" id="PS51036"/>
    </source>
</evidence>
<comment type="function">
    <text evidence="1">May be involved in environmental stress response.</text>
</comment>
<keyword evidence="2" id="KW-0479">Metal-binding</keyword>
<dbReference type="SMART" id="SM00259">
    <property type="entry name" value="ZnF_A20"/>
    <property type="match status" value="1"/>
</dbReference>
<dbReference type="GO" id="GO:0003677">
    <property type="term" value="F:DNA binding"/>
    <property type="evidence" value="ECO:0007669"/>
    <property type="project" value="InterPro"/>
</dbReference>
<protein>
    <recommendedName>
        <fullName evidence="10">AN1-type domain-containing protein</fullName>
    </recommendedName>
</protein>
<dbReference type="PANTHER" id="PTHR10634:SF124">
    <property type="entry name" value="ZINC FINGER A20 AND AN1 DOMAIN-CONTAINING STRESS-ASSOCIATED PROTEIN 8-RELATED"/>
    <property type="match status" value="1"/>
</dbReference>
<evidence type="ECO:0000259" key="7">
    <source>
        <dbReference type="PROSITE" id="PS51039"/>
    </source>
</evidence>